<organism evidence="2 3">
    <name type="scientific">Metabacillus idriensis</name>
    <dbReference type="NCBI Taxonomy" id="324768"/>
    <lineage>
        <taxon>Bacteria</taxon>
        <taxon>Bacillati</taxon>
        <taxon>Bacillota</taxon>
        <taxon>Bacilli</taxon>
        <taxon>Bacillales</taxon>
        <taxon>Bacillaceae</taxon>
        <taxon>Metabacillus</taxon>
    </lineage>
</organism>
<feature type="region of interest" description="Disordered" evidence="1">
    <location>
        <begin position="1"/>
        <end position="34"/>
    </location>
</feature>
<comment type="caution">
    <text evidence="2">The sequence shown here is derived from an EMBL/GenBank/DDBJ whole genome shotgun (WGS) entry which is preliminary data.</text>
</comment>
<proteinExistence type="predicted"/>
<evidence type="ECO:0000313" key="2">
    <source>
        <dbReference type="EMBL" id="MRX54827.1"/>
    </source>
</evidence>
<dbReference type="EMBL" id="WKKF01000002">
    <property type="protein sequence ID" value="MRX54827.1"/>
    <property type="molecule type" value="Genomic_DNA"/>
</dbReference>
<sequence>MNDSFKEQLRRWKKDHQEVKQLRQVKKKQPAKKKEELSEGELVYLMGMNRKTLKRGRGGAYK</sequence>
<name>A0A6I2MBZ4_9BACI</name>
<accession>A0A6I2MBZ4</accession>
<dbReference type="AlphaFoldDB" id="A0A6I2MBZ4"/>
<gene>
    <name evidence="2" type="ORF">GJU41_12665</name>
</gene>
<reference evidence="2 3" key="1">
    <citation type="submission" date="2019-11" db="EMBL/GenBank/DDBJ databases">
        <title>Bacillus idriensis genome.</title>
        <authorList>
            <person name="Konopka E.N."/>
            <person name="Newman J.D."/>
        </authorList>
    </citation>
    <scope>NUCLEOTIDE SEQUENCE [LARGE SCALE GENOMIC DNA]</scope>
    <source>
        <strain evidence="2 3">DSM 19097</strain>
    </source>
</reference>
<feature type="compositionally biased region" description="Basic and acidic residues" evidence="1">
    <location>
        <begin position="1"/>
        <end position="21"/>
    </location>
</feature>
<dbReference type="Proteomes" id="UP000441585">
    <property type="component" value="Unassembled WGS sequence"/>
</dbReference>
<dbReference type="RefSeq" id="WP_154318780.1">
    <property type="nucleotide sequence ID" value="NZ_CAJGAA010000002.1"/>
</dbReference>
<evidence type="ECO:0008006" key="4">
    <source>
        <dbReference type="Google" id="ProtNLM"/>
    </source>
</evidence>
<keyword evidence="3" id="KW-1185">Reference proteome</keyword>
<evidence type="ECO:0000256" key="1">
    <source>
        <dbReference type="SAM" id="MobiDB-lite"/>
    </source>
</evidence>
<protein>
    <recommendedName>
        <fullName evidence="4">Phage protein</fullName>
    </recommendedName>
</protein>
<evidence type="ECO:0000313" key="3">
    <source>
        <dbReference type="Proteomes" id="UP000441585"/>
    </source>
</evidence>